<sequence>MRAEPADRAEQVSQLLFGECYTILNTQGNWLQVELATDRYRGWIDQKQHTPVTAAYFQEWKESRHPRVLDLLQVVKGQEAVIPVGIGNYLPFFDGQHLRLNEQLLQFNGRAANAEAVSPVAELVQVALSFLKAPYQWGGKSVFGVDCSGFVQQVYGVCGYQLPRDAYQQVEAGEEVHFVAQTQPGDLAFFSNAEGRIIHVGLLLENQQIIHAHGEIRIDTLDHQGIYQQDRKRYSHQLRIIKRIING</sequence>
<dbReference type="Proteomes" id="UP000321926">
    <property type="component" value="Unassembled WGS sequence"/>
</dbReference>
<keyword evidence="3" id="KW-0378">Hydrolase</keyword>
<dbReference type="InterPro" id="IPR000064">
    <property type="entry name" value="NLP_P60_dom"/>
</dbReference>
<dbReference type="PROSITE" id="PS51935">
    <property type="entry name" value="NLPC_P60"/>
    <property type="match status" value="1"/>
</dbReference>
<dbReference type="Gene3D" id="2.30.30.40">
    <property type="entry name" value="SH3 Domains"/>
    <property type="match status" value="1"/>
</dbReference>
<evidence type="ECO:0000256" key="3">
    <source>
        <dbReference type="ARBA" id="ARBA00022801"/>
    </source>
</evidence>
<evidence type="ECO:0000256" key="2">
    <source>
        <dbReference type="ARBA" id="ARBA00022670"/>
    </source>
</evidence>
<organism evidence="7 8">
    <name type="scientific">Pontibacter qinzhouensis</name>
    <dbReference type="NCBI Taxonomy" id="2603253"/>
    <lineage>
        <taxon>Bacteria</taxon>
        <taxon>Pseudomonadati</taxon>
        <taxon>Bacteroidota</taxon>
        <taxon>Cytophagia</taxon>
        <taxon>Cytophagales</taxon>
        <taxon>Hymenobacteraceae</taxon>
        <taxon>Pontibacter</taxon>
    </lineage>
</organism>
<proteinExistence type="inferred from homology"/>
<reference evidence="7 8" key="1">
    <citation type="submission" date="2019-08" db="EMBL/GenBank/DDBJ databases">
        <authorList>
            <person name="Shi S."/>
        </authorList>
    </citation>
    <scope>NUCLEOTIDE SEQUENCE [LARGE SCALE GENOMIC DNA]</scope>
    <source>
        <strain evidence="7 8">GY10130</strain>
    </source>
</reference>
<evidence type="ECO:0000259" key="5">
    <source>
        <dbReference type="PROSITE" id="PS51781"/>
    </source>
</evidence>
<dbReference type="Pfam" id="PF18348">
    <property type="entry name" value="SH3_16"/>
    <property type="match status" value="1"/>
</dbReference>
<dbReference type="PANTHER" id="PTHR47053:SF1">
    <property type="entry name" value="MUREIN DD-ENDOPEPTIDASE MEPH-RELATED"/>
    <property type="match status" value="1"/>
</dbReference>
<dbReference type="InterPro" id="IPR041382">
    <property type="entry name" value="SH3_16"/>
</dbReference>
<evidence type="ECO:0000259" key="6">
    <source>
        <dbReference type="PROSITE" id="PS51935"/>
    </source>
</evidence>
<dbReference type="OrthoDB" id="9813368at2"/>
<feature type="domain" description="NlpC/P60" evidence="6">
    <location>
        <begin position="117"/>
        <end position="245"/>
    </location>
</feature>
<dbReference type="PANTHER" id="PTHR47053">
    <property type="entry name" value="MUREIN DD-ENDOPEPTIDASE MEPH-RELATED"/>
    <property type="match status" value="1"/>
</dbReference>
<keyword evidence="8" id="KW-1185">Reference proteome</keyword>
<dbReference type="PROSITE" id="PS51781">
    <property type="entry name" value="SH3B"/>
    <property type="match status" value="1"/>
</dbReference>
<evidence type="ECO:0000256" key="4">
    <source>
        <dbReference type="ARBA" id="ARBA00022807"/>
    </source>
</evidence>
<dbReference type="InterPro" id="IPR038765">
    <property type="entry name" value="Papain-like_cys_pep_sf"/>
</dbReference>
<name>A0A5C8IZR6_9BACT</name>
<dbReference type="Pfam" id="PF00877">
    <property type="entry name" value="NLPC_P60"/>
    <property type="match status" value="1"/>
</dbReference>
<dbReference type="GO" id="GO:0006508">
    <property type="term" value="P:proteolysis"/>
    <property type="evidence" value="ECO:0007669"/>
    <property type="project" value="UniProtKB-KW"/>
</dbReference>
<evidence type="ECO:0000256" key="1">
    <source>
        <dbReference type="ARBA" id="ARBA00007074"/>
    </source>
</evidence>
<dbReference type="InterPro" id="IPR051202">
    <property type="entry name" value="Peptidase_C40"/>
</dbReference>
<comment type="caution">
    <text evidence="7">The sequence shown here is derived from an EMBL/GenBank/DDBJ whole genome shotgun (WGS) entry which is preliminary data.</text>
</comment>
<accession>A0A5C8IZR6</accession>
<dbReference type="Gene3D" id="3.90.1720.10">
    <property type="entry name" value="endopeptidase domain like (from Nostoc punctiforme)"/>
    <property type="match status" value="1"/>
</dbReference>
<keyword evidence="2" id="KW-0645">Protease</keyword>
<dbReference type="AlphaFoldDB" id="A0A5C8IZR6"/>
<dbReference type="EMBL" id="VRTY01000115">
    <property type="protein sequence ID" value="TXK27896.1"/>
    <property type="molecule type" value="Genomic_DNA"/>
</dbReference>
<dbReference type="GO" id="GO:0008234">
    <property type="term" value="F:cysteine-type peptidase activity"/>
    <property type="evidence" value="ECO:0007669"/>
    <property type="project" value="UniProtKB-KW"/>
</dbReference>
<evidence type="ECO:0000313" key="7">
    <source>
        <dbReference type="EMBL" id="TXK27896.1"/>
    </source>
</evidence>
<protein>
    <submittedName>
        <fullName evidence="7">NlpC/P60 family protein</fullName>
    </submittedName>
</protein>
<dbReference type="InterPro" id="IPR003646">
    <property type="entry name" value="SH3-like_bac-type"/>
</dbReference>
<comment type="similarity">
    <text evidence="1">Belongs to the peptidase C40 family.</text>
</comment>
<evidence type="ECO:0000313" key="8">
    <source>
        <dbReference type="Proteomes" id="UP000321926"/>
    </source>
</evidence>
<keyword evidence="4" id="KW-0788">Thiol protease</keyword>
<feature type="domain" description="SH3b" evidence="5">
    <location>
        <begin position="1"/>
        <end position="53"/>
    </location>
</feature>
<gene>
    <name evidence="7" type="ORF">FVR03_21025</name>
</gene>
<dbReference type="SUPFAM" id="SSF54001">
    <property type="entry name" value="Cysteine proteinases"/>
    <property type="match status" value="1"/>
</dbReference>